<feature type="transmembrane region" description="Helical" evidence="1">
    <location>
        <begin position="34"/>
        <end position="52"/>
    </location>
</feature>
<dbReference type="RefSeq" id="WP_096429035.1">
    <property type="nucleotide sequence ID" value="NZ_AP018042.1"/>
</dbReference>
<feature type="transmembrane region" description="Helical" evidence="1">
    <location>
        <begin position="64"/>
        <end position="84"/>
    </location>
</feature>
<evidence type="ECO:0000313" key="4">
    <source>
        <dbReference type="Proteomes" id="UP000218267"/>
    </source>
</evidence>
<feature type="transmembrane region" description="Helical" evidence="1">
    <location>
        <begin position="90"/>
        <end position="114"/>
    </location>
</feature>
<reference evidence="3 4" key="1">
    <citation type="journal article" date="2018" name="Mar. Genomics">
        <title>Complete genome sequence of Marinifilaceae bacterium strain SPP2, isolated from the Antarctic marine sediment.</title>
        <authorList>
            <person name="Watanabe M."/>
            <person name="Kojima H."/>
            <person name="Fukui M."/>
        </authorList>
    </citation>
    <scope>NUCLEOTIDE SEQUENCE [LARGE SCALE GENOMIC DNA]</scope>
    <source>
        <strain evidence="3 4">SPP2</strain>
    </source>
</reference>
<evidence type="ECO:0000313" key="3">
    <source>
        <dbReference type="EMBL" id="BAX80167.1"/>
    </source>
</evidence>
<evidence type="ECO:0000256" key="1">
    <source>
        <dbReference type="SAM" id="Phobius"/>
    </source>
</evidence>
<keyword evidence="4" id="KW-1185">Reference proteome</keyword>
<dbReference type="NCBIfam" id="NF008740">
    <property type="entry name" value="PRK11770.1-2"/>
    <property type="match status" value="1"/>
</dbReference>
<dbReference type="Proteomes" id="UP000218267">
    <property type="component" value="Chromosome"/>
</dbReference>
<reference evidence="4" key="2">
    <citation type="journal article" date="2020" name="Antonie Van Leeuwenhoek">
        <title>Labilibaculum antarcticum sp. nov., a novel facultative anaerobic, psychrotorelant bacterium isolated from marine sediment of Antarctica.</title>
        <authorList>
            <person name="Watanabe M."/>
            <person name="Kojima H."/>
            <person name="Fukui M."/>
        </authorList>
    </citation>
    <scope>NUCLEOTIDE SEQUENCE [LARGE SCALE GENOMIC DNA]</scope>
    <source>
        <strain evidence="4">SPP2</strain>
    </source>
</reference>
<dbReference type="GO" id="GO:0005886">
    <property type="term" value="C:plasma membrane"/>
    <property type="evidence" value="ECO:0007669"/>
    <property type="project" value="TreeGrafter"/>
</dbReference>
<gene>
    <name evidence="3" type="ORF">ALGA_1793</name>
</gene>
<keyword evidence="1" id="KW-1133">Transmembrane helix</keyword>
<keyword evidence="1" id="KW-0812">Transmembrane</keyword>
<evidence type="ECO:0000259" key="2">
    <source>
        <dbReference type="Pfam" id="PF03733"/>
    </source>
</evidence>
<proteinExistence type="predicted"/>
<keyword evidence="1" id="KW-0472">Membrane</keyword>
<dbReference type="InterPro" id="IPR005185">
    <property type="entry name" value="YccF"/>
</dbReference>
<dbReference type="AlphaFoldDB" id="A0A1Y1CII0"/>
<accession>A0A1Y1CII0</accession>
<dbReference type="PANTHER" id="PTHR42903:SF1">
    <property type="entry name" value="INNER MEMBRANE PROTEIN YCCF"/>
    <property type="match status" value="1"/>
</dbReference>
<name>A0A1Y1CII0_9BACT</name>
<sequence>MSLIGNIIWIIFGGIFIFLEYIICGFLMCLTIVGIPFGLKIIQLSVLGLAPFGQKVEYNEHAGGCLSILLNVIWIVIGGIWIAITHLLFALVFAITIIGIPFAVQHVKLAGFALTPFGKSIR</sequence>
<protein>
    <recommendedName>
        <fullName evidence="2">Inner membrane component domain-containing protein</fullName>
    </recommendedName>
</protein>
<dbReference type="OrthoDB" id="9790567at2"/>
<feature type="transmembrane region" description="Helical" evidence="1">
    <location>
        <begin position="7"/>
        <end position="28"/>
    </location>
</feature>
<dbReference type="InterPro" id="IPR031308">
    <property type="entry name" value="UCP028777"/>
</dbReference>
<dbReference type="Pfam" id="PF03733">
    <property type="entry name" value="YccF"/>
    <property type="match status" value="2"/>
</dbReference>
<feature type="domain" description="Inner membrane component" evidence="2">
    <location>
        <begin position="4"/>
        <end position="54"/>
    </location>
</feature>
<organism evidence="3 4">
    <name type="scientific">Labilibaculum antarcticum</name>
    <dbReference type="NCBI Taxonomy" id="1717717"/>
    <lineage>
        <taxon>Bacteria</taxon>
        <taxon>Pseudomonadati</taxon>
        <taxon>Bacteroidota</taxon>
        <taxon>Bacteroidia</taxon>
        <taxon>Marinilabiliales</taxon>
        <taxon>Marinifilaceae</taxon>
        <taxon>Labilibaculum</taxon>
    </lineage>
</organism>
<dbReference type="EMBL" id="AP018042">
    <property type="protein sequence ID" value="BAX80167.1"/>
    <property type="molecule type" value="Genomic_DNA"/>
</dbReference>
<feature type="domain" description="Inner membrane component" evidence="2">
    <location>
        <begin position="69"/>
        <end position="119"/>
    </location>
</feature>
<dbReference type="KEGG" id="mbas:ALGA_1793"/>
<dbReference type="PIRSF" id="PIRSF028777">
    <property type="entry name" value="UCP028777"/>
    <property type="match status" value="1"/>
</dbReference>
<dbReference type="InterPro" id="IPR052937">
    <property type="entry name" value="Inner_membrane_protein"/>
</dbReference>
<dbReference type="PANTHER" id="PTHR42903">
    <property type="entry name" value="INNER MEMBRANE PROTEIN YCCF"/>
    <property type="match status" value="1"/>
</dbReference>